<name>A0A8S5MUM6_9CAUD</name>
<sequence length="98" mass="11139">MEKGYEITPELALAAYNTLIQFCRSQPASEDGTCSNCILYQHCPGASDLLPENWKEIHYPHLEGNTLHYIKAGKVKQIVFARREDAEERLAEMKEGVK</sequence>
<accession>A0A8S5MUM6</accession>
<proteinExistence type="predicted"/>
<dbReference type="EMBL" id="BK014985">
    <property type="protein sequence ID" value="DAD85635.1"/>
    <property type="molecule type" value="Genomic_DNA"/>
</dbReference>
<reference evidence="1" key="1">
    <citation type="journal article" date="2021" name="Proc. Natl. Acad. Sci. U.S.A.">
        <title>A Catalog of Tens of Thousands of Viruses from Human Metagenomes Reveals Hidden Associations with Chronic Diseases.</title>
        <authorList>
            <person name="Tisza M.J."/>
            <person name="Buck C.B."/>
        </authorList>
    </citation>
    <scope>NUCLEOTIDE SEQUENCE</scope>
    <source>
        <strain evidence="1">Ctino4</strain>
    </source>
</reference>
<organism evidence="1">
    <name type="scientific">Myoviridae sp. ctino4</name>
    <dbReference type="NCBI Taxonomy" id="2826686"/>
    <lineage>
        <taxon>Viruses</taxon>
        <taxon>Duplodnaviria</taxon>
        <taxon>Heunggongvirae</taxon>
        <taxon>Uroviricota</taxon>
        <taxon>Caudoviricetes</taxon>
    </lineage>
</organism>
<protein>
    <submittedName>
        <fullName evidence="1">Uncharacterized protein</fullName>
    </submittedName>
</protein>
<evidence type="ECO:0000313" key="1">
    <source>
        <dbReference type="EMBL" id="DAD85635.1"/>
    </source>
</evidence>